<name>A0A7U2FJR4_PHANO</name>
<evidence type="ECO:0000256" key="1">
    <source>
        <dbReference type="SAM" id="MobiDB-lite"/>
    </source>
</evidence>
<dbReference type="Proteomes" id="UP000663193">
    <property type="component" value="Chromosome 17"/>
</dbReference>
<feature type="compositionally biased region" description="Polar residues" evidence="1">
    <location>
        <begin position="157"/>
        <end position="166"/>
    </location>
</feature>
<dbReference type="EMBL" id="CP069039">
    <property type="protein sequence ID" value="QRD04361.1"/>
    <property type="molecule type" value="Genomic_DNA"/>
</dbReference>
<dbReference type="OMA" id="QSVPDWF"/>
<reference evidence="3" key="1">
    <citation type="journal article" date="2021" name="BMC Genomics">
        <title>Chromosome-level genome assembly and manually-curated proteome of model necrotroph Parastagonospora nodorum Sn15 reveals a genome-wide trove of candidate effector homologs, and redundancy of virulence-related functions within an accessory chromosome.</title>
        <authorList>
            <person name="Bertazzoni S."/>
            <person name="Jones D.A.B."/>
            <person name="Phan H.T."/>
            <person name="Tan K.-C."/>
            <person name="Hane J.K."/>
        </authorList>
    </citation>
    <scope>NUCLEOTIDE SEQUENCE [LARGE SCALE GENOMIC DNA]</scope>
    <source>
        <strain evidence="3">SN15 / ATCC MYA-4574 / FGSC 10173)</strain>
    </source>
</reference>
<feature type="compositionally biased region" description="Polar residues" evidence="1">
    <location>
        <begin position="96"/>
        <end position="114"/>
    </location>
</feature>
<keyword evidence="3" id="KW-1185">Reference proteome</keyword>
<evidence type="ECO:0000313" key="3">
    <source>
        <dbReference type="Proteomes" id="UP000663193"/>
    </source>
</evidence>
<protein>
    <submittedName>
        <fullName evidence="2">Uncharacterized protein</fullName>
    </submittedName>
</protein>
<evidence type="ECO:0000313" key="2">
    <source>
        <dbReference type="EMBL" id="QRD04361.1"/>
    </source>
</evidence>
<organism evidence="2 3">
    <name type="scientific">Phaeosphaeria nodorum (strain SN15 / ATCC MYA-4574 / FGSC 10173)</name>
    <name type="common">Glume blotch fungus</name>
    <name type="synonym">Parastagonospora nodorum</name>
    <dbReference type="NCBI Taxonomy" id="321614"/>
    <lineage>
        <taxon>Eukaryota</taxon>
        <taxon>Fungi</taxon>
        <taxon>Dikarya</taxon>
        <taxon>Ascomycota</taxon>
        <taxon>Pezizomycotina</taxon>
        <taxon>Dothideomycetes</taxon>
        <taxon>Pleosporomycetidae</taxon>
        <taxon>Pleosporales</taxon>
        <taxon>Pleosporineae</taxon>
        <taxon>Phaeosphaeriaceae</taxon>
        <taxon>Parastagonospora</taxon>
    </lineage>
</organism>
<proteinExistence type="predicted"/>
<dbReference type="AlphaFoldDB" id="A0A7U2FJR4"/>
<feature type="compositionally biased region" description="Polar residues" evidence="1">
    <location>
        <begin position="122"/>
        <end position="132"/>
    </location>
</feature>
<sequence length="543" mass="59933">MSPSCPLFPGPTLPSRAQAALAITILRTKPANITIRDYLLRLREHCRPGRPAESPEEYEYYLDLVGYWREQCQKAHDECDRLQGIIIRLERSNHQLSQRTNTFPEKLPSVTSTAVPAKASPATHTRPSTANNGAKRHAPVSLTRAPKRPRASATKAPEQSISQTQDGIESDFEFLEGLGNDGKVLLESLYTTHQLCRASAPDAETLCRQLVRTSTALAKIIRLIAHNHEHLSRQGRKTAGAQSLGDDRSGFSQALTISARAFMSVLVGVTKMMDESSDDRLPSLVVCELADTFKAGLVAIELSAQHTADVSSSAPVPTQKGKVKAPVPKESLPARSMAHFLVGIMGLLDKTNVVHQKLFDAFAFLLLERAGKRLYYCTFGRHRSATIEEDLAPLPEPSNPAAKAQNESQAMGIRRELKALVLILERAMGLAPHHMNPANGKAAKSQDSNRLCRTLSMKTLPAAPKGRLSPLAKDRLQRTLVACMYGTKQDDEFLDVLTKPMPAMRISTLSNVAKIDDKDVEQWYKEEVWRLVGWDIMAREGGW</sequence>
<dbReference type="VEuPathDB" id="FungiDB:JI435_161140"/>
<gene>
    <name evidence="2" type="ORF">JI435_161140</name>
</gene>
<dbReference type="OrthoDB" id="202825at2759"/>
<dbReference type="RefSeq" id="XP_001806241.1">
    <property type="nucleotide sequence ID" value="XM_001806189.1"/>
</dbReference>
<dbReference type="KEGG" id="pno:SNOG_16114"/>
<feature type="region of interest" description="Disordered" evidence="1">
    <location>
        <begin position="96"/>
        <end position="166"/>
    </location>
</feature>
<accession>A0A7U2FJR4</accession>